<keyword evidence="5" id="KW-1185">Reference proteome</keyword>
<comment type="similarity">
    <text evidence="3">Belongs to the class-III pyridoxal-phosphate-dependent aminotransferase family.</text>
</comment>
<dbReference type="InterPro" id="IPR049704">
    <property type="entry name" value="Aminotrans_3_PPA_site"/>
</dbReference>
<keyword evidence="4" id="KW-0808">Transferase</keyword>
<dbReference type="PANTHER" id="PTHR43713">
    <property type="entry name" value="GLUTAMATE-1-SEMIALDEHYDE 2,1-AMINOMUTASE"/>
    <property type="match status" value="1"/>
</dbReference>
<keyword evidence="2 3" id="KW-0663">Pyridoxal phosphate</keyword>
<dbReference type="PROSITE" id="PS00600">
    <property type="entry name" value="AA_TRANSFER_CLASS_3"/>
    <property type="match status" value="1"/>
</dbReference>
<dbReference type="Gene3D" id="3.40.640.10">
    <property type="entry name" value="Type I PLP-dependent aspartate aminotransferase-like (Major domain)"/>
    <property type="match status" value="1"/>
</dbReference>
<reference evidence="4 5" key="1">
    <citation type="journal article" date="2019" name="Int. J. Syst. Evol. Microbiol.">
        <title>The Global Catalogue of Microorganisms (GCM) 10K type strain sequencing project: providing services to taxonomists for standard genome sequencing and annotation.</title>
        <authorList>
            <consortium name="The Broad Institute Genomics Platform"/>
            <consortium name="The Broad Institute Genome Sequencing Center for Infectious Disease"/>
            <person name="Wu L."/>
            <person name="Ma J."/>
        </authorList>
    </citation>
    <scope>NUCLEOTIDE SEQUENCE [LARGE SCALE GENOMIC DNA]</scope>
    <source>
        <strain evidence="4 5">JCM 3272</strain>
    </source>
</reference>
<evidence type="ECO:0000256" key="2">
    <source>
        <dbReference type="ARBA" id="ARBA00022898"/>
    </source>
</evidence>
<gene>
    <name evidence="4" type="ORF">GCM10010170_101550</name>
</gene>
<evidence type="ECO:0000313" key="4">
    <source>
        <dbReference type="EMBL" id="GAA2389769.1"/>
    </source>
</evidence>
<comment type="cofactor">
    <cofactor evidence="1">
        <name>pyridoxal 5'-phosphate</name>
        <dbReference type="ChEBI" id="CHEBI:597326"/>
    </cofactor>
</comment>
<organism evidence="4 5">
    <name type="scientific">Dactylosporangium salmoneum</name>
    <dbReference type="NCBI Taxonomy" id="53361"/>
    <lineage>
        <taxon>Bacteria</taxon>
        <taxon>Bacillati</taxon>
        <taxon>Actinomycetota</taxon>
        <taxon>Actinomycetes</taxon>
        <taxon>Micromonosporales</taxon>
        <taxon>Micromonosporaceae</taxon>
        <taxon>Dactylosporangium</taxon>
    </lineage>
</organism>
<evidence type="ECO:0000313" key="5">
    <source>
        <dbReference type="Proteomes" id="UP001501444"/>
    </source>
</evidence>
<dbReference type="Pfam" id="PF00202">
    <property type="entry name" value="Aminotran_3"/>
    <property type="match status" value="1"/>
</dbReference>
<name>A0ABN3HXP8_9ACTN</name>
<dbReference type="SUPFAM" id="SSF53383">
    <property type="entry name" value="PLP-dependent transferases"/>
    <property type="match status" value="1"/>
</dbReference>
<evidence type="ECO:0000256" key="1">
    <source>
        <dbReference type="ARBA" id="ARBA00001933"/>
    </source>
</evidence>
<comment type="caution">
    <text evidence="4">The sequence shown here is derived from an EMBL/GenBank/DDBJ whole genome shotgun (WGS) entry which is preliminary data.</text>
</comment>
<evidence type="ECO:0000256" key="3">
    <source>
        <dbReference type="RuleBase" id="RU003560"/>
    </source>
</evidence>
<keyword evidence="4" id="KW-0032">Aminotransferase</keyword>
<dbReference type="GO" id="GO:0008483">
    <property type="term" value="F:transaminase activity"/>
    <property type="evidence" value="ECO:0007669"/>
    <property type="project" value="UniProtKB-KW"/>
</dbReference>
<sequence length="420" mass="45675">MAIIDQLAPRDRDLRRRARKVIPNGMYGHMAAQVLPEGYPQFIERADGARMWDVDGREYLDLMSSWGPIVLGHRYPAVEEAVRTQAGAGDCFDGTSPRMVELAEAFVDLVPYADWAMFAKNGTDATTLCCTIARAHTGREIVVIARGAYHGAAPWCTPYPAGVTAADRQNLVYFEYNDIDSLHAAIAGIEDRVAAVIACPVRHDVRREQELAEPQFARALRETCDRIGALLVLDEVRTGFRLDVRGSWESFGVRPDLSAWSKAIANGYALSAVLGRTDLRDAAGRVYTTGSFWFSAVSMAASLATLGVVNTAAFESNLRAAGEQLRTGLLAQAEAYGFQVRYTGPVQMPLLTFVADEDFALGNAWASAAISNGVYVHPHHNWFLNAAHTPAVIEEILQRTDAAYATLAGQPVAGRGLLTG</sequence>
<dbReference type="InterPro" id="IPR015421">
    <property type="entry name" value="PyrdxlP-dep_Trfase_major"/>
</dbReference>
<proteinExistence type="inferred from homology"/>
<protein>
    <submittedName>
        <fullName evidence="4">Aminotransferase class III-fold pyridoxal phosphate-dependent enzyme</fullName>
    </submittedName>
</protein>
<dbReference type="PANTHER" id="PTHR43713:SF3">
    <property type="entry name" value="GLUTAMATE-1-SEMIALDEHYDE 2,1-AMINOMUTASE 1, CHLOROPLASTIC-RELATED"/>
    <property type="match status" value="1"/>
</dbReference>
<dbReference type="EMBL" id="BAAARV010000120">
    <property type="protein sequence ID" value="GAA2389769.1"/>
    <property type="molecule type" value="Genomic_DNA"/>
</dbReference>
<dbReference type="InterPro" id="IPR015422">
    <property type="entry name" value="PyrdxlP-dep_Trfase_small"/>
</dbReference>
<dbReference type="InterPro" id="IPR015424">
    <property type="entry name" value="PyrdxlP-dep_Trfase"/>
</dbReference>
<accession>A0ABN3HXP8</accession>
<dbReference type="Proteomes" id="UP001501444">
    <property type="component" value="Unassembled WGS sequence"/>
</dbReference>
<dbReference type="InterPro" id="IPR005814">
    <property type="entry name" value="Aminotrans_3"/>
</dbReference>
<dbReference type="Gene3D" id="3.90.1150.10">
    <property type="entry name" value="Aspartate Aminotransferase, domain 1"/>
    <property type="match status" value="1"/>
</dbReference>